<dbReference type="CDD" id="cd03235">
    <property type="entry name" value="ABC_Metallic_Cations"/>
    <property type="match status" value="1"/>
</dbReference>
<name>A0A7T0BTG1_9BACT</name>
<evidence type="ECO:0000313" key="6">
    <source>
        <dbReference type="EMBL" id="QPJ60477.1"/>
    </source>
</evidence>
<dbReference type="Pfam" id="PF00005">
    <property type="entry name" value="ABC_tran"/>
    <property type="match status" value="1"/>
</dbReference>
<dbReference type="InterPro" id="IPR003593">
    <property type="entry name" value="AAA+_ATPase"/>
</dbReference>
<comment type="similarity">
    <text evidence="1">Belongs to the ABC transporter superfamily.</text>
</comment>
<dbReference type="Proteomes" id="UP000594688">
    <property type="component" value="Chromosome"/>
</dbReference>
<evidence type="ECO:0000256" key="2">
    <source>
        <dbReference type="ARBA" id="ARBA00022448"/>
    </source>
</evidence>
<dbReference type="GO" id="GO:0016887">
    <property type="term" value="F:ATP hydrolysis activity"/>
    <property type="evidence" value="ECO:0007669"/>
    <property type="project" value="InterPro"/>
</dbReference>
<dbReference type="InterPro" id="IPR050153">
    <property type="entry name" value="Metal_Ion_Import_ABC"/>
</dbReference>
<reference evidence="6 7" key="1">
    <citation type="submission" date="2020-02" db="EMBL/GenBank/DDBJ databases">
        <title>Genomic and physiological characterization of two novel Nitrospinaceae genera.</title>
        <authorList>
            <person name="Mueller A.J."/>
            <person name="Jung M.-Y."/>
            <person name="Strachan C.R."/>
            <person name="Herbold C.W."/>
            <person name="Kirkegaard R.H."/>
            <person name="Daims H."/>
        </authorList>
    </citation>
    <scope>NUCLEOTIDE SEQUENCE [LARGE SCALE GENOMIC DNA]</scope>
    <source>
        <strain evidence="6">EB</strain>
    </source>
</reference>
<dbReference type="GO" id="GO:0005524">
    <property type="term" value="F:ATP binding"/>
    <property type="evidence" value="ECO:0007669"/>
    <property type="project" value="UniProtKB-KW"/>
</dbReference>
<organism evidence="6 7">
    <name type="scientific">Candidatus Nitronauta litoralis</name>
    <dbReference type="NCBI Taxonomy" id="2705533"/>
    <lineage>
        <taxon>Bacteria</taxon>
        <taxon>Pseudomonadati</taxon>
        <taxon>Nitrospinota/Tectimicrobiota group</taxon>
        <taxon>Nitrospinota</taxon>
        <taxon>Nitrospinia</taxon>
        <taxon>Nitrospinales</taxon>
        <taxon>Nitrospinaceae</taxon>
        <taxon>Candidatus Nitronauta</taxon>
    </lineage>
</organism>
<gene>
    <name evidence="6" type="ORF">G3M70_00660</name>
</gene>
<dbReference type="EMBL" id="CP048685">
    <property type="protein sequence ID" value="QPJ60477.1"/>
    <property type="molecule type" value="Genomic_DNA"/>
</dbReference>
<keyword evidence="4 6" id="KW-0067">ATP-binding</keyword>
<keyword evidence="2" id="KW-0813">Transport</keyword>
<evidence type="ECO:0000259" key="5">
    <source>
        <dbReference type="PROSITE" id="PS50893"/>
    </source>
</evidence>
<dbReference type="SMART" id="SM00382">
    <property type="entry name" value="AAA"/>
    <property type="match status" value="1"/>
</dbReference>
<dbReference type="SUPFAM" id="SSF52540">
    <property type="entry name" value="P-loop containing nucleoside triphosphate hydrolases"/>
    <property type="match status" value="1"/>
</dbReference>
<evidence type="ECO:0000256" key="3">
    <source>
        <dbReference type="ARBA" id="ARBA00022741"/>
    </source>
</evidence>
<dbReference type="InterPro" id="IPR027417">
    <property type="entry name" value="P-loop_NTPase"/>
</dbReference>
<dbReference type="InterPro" id="IPR017871">
    <property type="entry name" value="ABC_transporter-like_CS"/>
</dbReference>
<dbReference type="PANTHER" id="PTHR42734:SF17">
    <property type="entry name" value="METAL TRANSPORT SYSTEM ATP-BINDING PROTEIN TM_0124-RELATED"/>
    <property type="match status" value="1"/>
</dbReference>
<feature type="domain" description="ABC transporter" evidence="5">
    <location>
        <begin position="5"/>
        <end position="236"/>
    </location>
</feature>
<evidence type="ECO:0000256" key="4">
    <source>
        <dbReference type="ARBA" id="ARBA00022840"/>
    </source>
</evidence>
<evidence type="ECO:0000313" key="7">
    <source>
        <dbReference type="Proteomes" id="UP000594688"/>
    </source>
</evidence>
<proteinExistence type="inferred from homology"/>
<dbReference type="FunFam" id="3.40.50.300:FF:000134">
    <property type="entry name" value="Iron-enterobactin ABC transporter ATP-binding protein"/>
    <property type="match status" value="1"/>
</dbReference>
<accession>A0A7T0BTG1</accession>
<dbReference type="Gene3D" id="3.40.50.300">
    <property type="entry name" value="P-loop containing nucleotide triphosphate hydrolases"/>
    <property type="match status" value="1"/>
</dbReference>
<dbReference type="KEGG" id="nli:G3M70_00660"/>
<protein>
    <submittedName>
        <fullName evidence="6">ABC transporter ATP-binding protein</fullName>
    </submittedName>
</protein>
<dbReference type="InterPro" id="IPR003439">
    <property type="entry name" value="ABC_transporter-like_ATP-bd"/>
</dbReference>
<dbReference type="AlphaFoldDB" id="A0A7T0BTG1"/>
<sequence>MTDPIVIQEVSFSYNGPPVLERVNLTVPSGEFLGLVGPNGSGKSTLLKLILGVLKPQIGDIKLFGKSPEQGRGRIGYMPQIAQFARDFPISVEETVLLGRLGKTSAFGFFRKRDKDIAMQAMREVEVENLRKRPIGTLSGGQLQRVLIARALAGEPDLLILDEPTANIDMRKEEDIFDLLQKLNERVTILVVSHDIGFISKYIHRVACLNRTLQVHKTTEITNDILQGMYEHPVHLVAHQHPPYEGH</sequence>
<dbReference type="PROSITE" id="PS50893">
    <property type="entry name" value="ABC_TRANSPORTER_2"/>
    <property type="match status" value="1"/>
</dbReference>
<dbReference type="PROSITE" id="PS00211">
    <property type="entry name" value="ABC_TRANSPORTER_1"/>
    <property type="match status" value="1"/>
</dbReference>
<dbReference type="PANTHER" id="PTHR42734">
    <property type="entry name" value="METAL TRANSPORT SYSTEM ATP-BINDING PROTEIN TM_0124-RELATED"/>
    <property type="match status" value="1"/>
</dbReference>
<keyword evidence="3" id="KW-0547">Nucleotide-binding</keyword>
<evidence type="ECO:0000256" key="1">
    <source>
        <dbReference type="ARBA" id="ARBA00005417"/>
    </source>
</evidence>